<dbReference type="Gene3D" id="2.80.10.50">
    <property type="match status" value="1"/>
</dbReference>
<dbReference type="OrthoDB" id="2615822at2759"/>
<gene>
    <name evidence="2" type="ORF">F5147DRAFT_685383</name>
</gene>
<feature type="domain" description="Ricin B lectin" evidence="1">
    <location>
        <begin position="5"/>
        <end position="69"/>
    </location>
</feature>
<evidence type="ECO:0000313" key="3">
    <source>
        <dbReference type="Proteomes" id="UP000823399"/>
    </source>
</evidence>
<dbReference type="PROSITE" id="PS50231">
    <property type="entry name" value="RICIN_B_LECTIN"/>
    <property type="match status" value="1"/>
</dbReference>
<organism evidence="2 3">
    <name type="scientific">Suillus discolor</name>
    <dbReference type="NCBI Taxonomy" id="1912936"/>
    <lineage>
        <taxon>Eukaryota</taxon>
        <taxon>Fungi</taxon>
        <taxon>Dikarya</taxon>
        <taxon>Basidiomycota</taxon>
        <taxon>Agaricomycotina</taxon>
        <taxon>Agaricomycetes</taxon>
        <taxon>Agaricomycetidae</taxon>
        <taxon>Boletales</taxon>
        <taxon>Suillineae</taxon>
        <taxon>Suillaceae</taxon>
        <taxon>Suillus</taxon>
    </lineage>
</organism>
<comment type="caution">
    <text evidence="2">The sequence shown here is derived from an EMBL/GenBank/DDBJ whole genome shotgun (WGS) entry which is preliminary data.</text>
</comment>
<accession>A0A9P7FCN6</accession>
<dbReference type="Pfam" id="PF14200">
    <property type="entry name" value="RicinB_lectin_2"/>
    <property type="match status" value="1"/>
</dbReference>
<dbReference type="RefSeq" id="XP_041295084.1">
    <property type="nucleotide sequence ID" value="XM_041436674.1"/>
</dbReference>
<dbReference type="GeneID" id="64698933"/>
<dbReference type="InterPro" id="IPR000772">
    <property type="entry name" value="Ricin_B_lectin"/>
</dbReference>
<keyword evidence="3" id="KW-1185">Reference proteome</keyword>
<evidence type="ECO:0000259" key="1">
    <source>
        <dbReference type="Pfam" id="PF14200"/>
    </source>
</evidence>
<evidence type="ECO:0000313" key="2">
    <source>
        <dbReference type="EMBL" id="KAG2112027.1"/>
    </source>
</evidence>
<dbReference type="Proteomes" id="UP000823399">
    <property type="component" value="Unassembled WGS sequence"/>
</dbReference>
<dbReference type="AlphaFoldDB" id="A0A9P7FCN6"/>
<protein>
    <recommendedName>
        <fullName evidence="1">Ricin B lectin domain-containing protein</fullName>
    </recommendedName>
</protein>
<proteinExistence type="predicted"/>
<name>A0A9P7FCN6_9AGAM</name>
<sequence>MTFPSDGVYTIRNVGRNLMLDLKSDSTAEGNQIQGFTNNGTVAQQWVIKKQSEPGSVNKTVSIQSNNCGNNGNGCFATAKHDSDEPVVYTRQAFIVDLVASKDNAFTISFTLGNSNLVLSLPSASNHAVKLENHVKGTGHQHWEFTRVSNLQPIS</sequence>
<dbReference type="InterPro" id="IPR035992">
    <property type="entry name" value="Ricin_B-like_lectins"/>
</dbReference>
<dbReference type="EMBL" id="JABBWM010000016">
    <property type="protein sequence ID" value="KAG2112027.1"/>
    <property type="molecule type" value="Genomic_DNA"/>
</dbReference>
<reference evidence="2" key="1">
    <citation type="journal article" date="2020" name="New Phytol.">
        <title>Comparative genomics reveals dynamic genome evolution in host specialist ectomycorrhizal fungi.</title>
        <authorList>
            <person name="Lofgren L.A."/>
            <person name="Nguyen N.H."/>
            <person name="Vilgalys R."/>
            <person name="Ruytinx J."/>
            <person name="Liao H.L."/>
            <person name="Branco S."/>
            <person name="Kuo A."/>
            <person name="LaButti K."/>
            <person name="Lipzen A."/>
            <person name="Andreopoulos W."/>
            <person name="Pangilinan J."/>
            <person name="Riley R."/>
            <person name="Hundley H."/>
            <person name="Na H."/>
            <person name="Barry K."/>
            <person name="Grigoriev I.V."/>
            <person name="Stajich J.E."/>
            <person name="Kennedy P.G."/>
        </authorList>
    </citation>
    <scope>NUCLEOTIDE SEQUENCE</scope>
    <source>
        <strain evidence="2">FC423</strain>
    </source>
</reference>
<dbReference type="SUPFAM" id="SSF50370">
    <property type="entry name" value="Ricin B-like lectins"/>
    <property type="match status" value="1"/>
</dbReference>